<name>A0A382E647_9ZZZZ</name>
<dbReference type="AlphaFoldDB" id="A0A382E647"/>
<proteinExistence type="predicted"/>
<gene>
    <name evidence="1" type="ORF">METZ01_LOCUS198315</name>
</gene>
<organism evidence="1">
    <name type="scientific">marine metagenome</name>
    <dbReference type="NCBI Taxonomy" id="408172"/>
    <lineage>
        <taxon>unclassified sequences</taxon>
        <taxon>metagenomes</taxon>
        <taxon>ecological metagenomes</taxon>
    </lineage>
</organism>
<protein>
    <submittedName>
        <fullName evidence="1">Uncharacterized protein</fullName>
    </submittedName>
</protein>
<accession>A0A382E647</accession>
<reference evidence="1" key="1">
    <citation type="submission" date="2018-05" db="EMBL/GenBank/DDBJ databases">
        <authorList>
            <person name="Lanie J.A."/>
            <person name="Ng W.-L."/>
            <person name="Kazmierczak K.M."/>
            <person name="Andrzejewski T.M."/>
            <person name="Davidsen T.M."/>
            <person name="Wayne K.J."/>
            <person name="Tettelin H."/>
            <person name="Glass J.I."/>
            <person name="Rusch D."/>
            <person name="Podicherti R."/>
            <person name="Tsui H.-C.T."/>
            <person name="Winkler M.E."/>
        </authorList>
    </citation>
    <scope>NUCLEOTIDE SEQUENCE</scope>
</reference>
<dbReference type="EMBL" id="UINC01042603">
    <property type="protein sequence ID" value="SVB45461.1"/>
    <property type="molecule type" value="Genomic_DNA"/>
</dbReference>
<feature type="non-terminal residue" evidence="1">
    <location>
        <position position="518"/>
    </location>
</feature>
<sequence>MIQKLKISGILLISCFCPKYVQSIQNQDIIQVDIVPGVESNLIQWNFTEPTEIDSLILFRTKSLRDPFQFLNIIPAIPNRYLDDGVLSNNRYFYKLIYHKTDGQQRSSNLDTPPFGRPLKMNKYQDMFVNEFTQKNINNIEALITILIEKQISESKIFPAGFNIKALSLLLSSNIRCEYPWFDHFPVHDIFMMETKLENKLWQDIPKQVKQQIEKLRPYYRNEFLMIPQEWMKRVEKGIYLIEEQINYLFSSFEEELELLNKQEPVRVSWIRSEENHNWVDLLLLNPDQLFGKDIALISDENLITILYPEEAIPGSIVSVSIPENWYECSLAIDGIHIQNLAIDHSQSEKIGISLQNGFILNSDLDNTFIIPETSKPVRLNELMYEPESQSLSIELLYESEVIDPLIISVNTTDIWHYSPVYSNKQTIIDSLFNIPDYETNIIWMYLYINHESSNINTMTESFPIITDSKTIWSRNPKDLAWEQASVSTMGLKNKLQKKEDGSGVIPELFALYQNYPN</sequence>
<evidence type="ECO:0000313" key="1">
    <source>
        <dbReference type="EMBL" id="SVB45461.1"/>
    </source>
</evidence>